<dbReference type="SUPFAM" id="SSF52799">
    <property type="entry name" value="(Phosphotyrosine protein) phosphatases II"/>
    <property type="match status" value="1"/>
</dbReference>
<evidence type="ECO:0000313" key="3">
    <source>
        <dbReference type="EMBL" id="VAW37691.1"/>
    </source>
</evidence>
<dbReference type="AlphaFoldDB" id="A0A3B0V414"/>
<dbReference type="FunFam" id="3.90.190.10:FF:000157">
    <property type="entry name" value="Protein-tyrosine phosphatase"/>
    <property type="match status" value="1"/>
</dbReference>
<name>A0A3B0V414_9ZZZZ</name>
<dbReference type="PANTHER" id="PTHR23339">
    <property type="entry name" value="TYROSINE SPECIFIC PROTEIN PHOSPHATASE AND DUAL SPECIFICITY PROTEIN PHOSPHATASE"/>
    <property type="match status" value="1"/>
</dbReference>
<dbReference type="Gene3D" id="3.90.190.10">
    <property type="entry name" value="Protein tyrosine phosphatase superfamily"/>
    <property type="match status" value="1"/>
</dbReference>
<proteinExistence type="predicted"/>
<dbReference type="Pfam" id="PF22785">
    <property type="entry name" value="Tc-R-P"/>
    <property type="match status" value="1"/>
</dbReference>
<feature type="domain" description="Tyrosine specific protein phosphatases" evidence="2">
    <location>
        <begin position="87"/>
        <end position="127"/>
    </location>
</feature>
<organism evidence="3">
    <name type="scientific">hydrothermal vent metagenome</name>
    <dbReference type="NCBI Taxonomy" id="652676"/>
    <lineage>
        <taxon>unclassified sequences</taxon>
        <taxon>metagenomes</taxon>
        <taxon>ecological metagenomes</taxon>
    </lineage>
</organism>
<dbReference type="SMART" id="SM00404">
    <property type="entry name" value="PTPc_motif"/>
    <property type="match status" value="1"/>
</dbReference>
<dbReference type="InterPro" id="IPR020422">
    <property type="entry name" value="TYR_PHOSPHATASE_DUAL_dom"/>
</dbReference>
<dbReference type="InterPro" id="IPR050561">
    <property type="entry name" value="PTP"/>
</dbReference>
<sequence>MAAYELTWITESLAVGHAPMSYAELDSIRAQEIDAIVNLCGEFCDLHEIEEKTGFEVYFLPIPDECAPDMEEMEKGLAWLDEAIYLGKKVLVHCRHGIGRTGTFVSAYLLRRGLALKVVEKKLRHSRANPTNYAQWRLLKKYGRKTGVLTIREPSLEARSVIDLGVFFAEYEALVREVEARIADSAPGCAPLSRCGIDNDSCCRRQFNLRFIEAVYLSNRLNRGLTSRTRQECISRAVARTAEREAPSLCPLSVAGVCLLAKYRPIGCRLYGMPAGVVDRQEVDKILAGISRDVFFALSGVFPEKKGLLFSCPDTVSGRFIQSYFNYLLTCKGGNSSQDI</sequence>
<dbReference type="PROSITE" id="PS00383">
    <property type="entry name" value="TYR_PHOSPHATASE_1"/>
    <property type="match status" value="1"/>
</dbReference>
<dbReference type="InterPro" id="IPR000387">
    <property type="entry name" value="Tyr_Pase_dom"/>
</dbReference>
<dbReference type="InterPro" id="IPR029021">
    <property type="entry name" value="Prot-tyrosine_phosphatase-like"/>
</dbReference>
<keyword evidence="1" id="KW-0378">Hydrolase</keyword>
<reference evidence="3" key="1">
    <citation type="submission" date="2018-06" db="EMBL/GenBank/DDBJ databases">
        <authorList>
            <person name="Zhirakovskaya E."/>
        </authorList>
    </citation>
    <scope>NUCLEOTIDE SEQUENCE</scope>
</reference>
<evidence type="ECO:0000256" key="1">
    <source>
        <dbReference type="ARBA" id="ARBA00022801"/>
    </source>
</evidence>
<protein>
    <submittedName>
        <fullName evidence="3">Dual specificity protein phosphatase</fullName>
    </submittedName>
</protein>
<dbReference type="GO" id="GO:0016787">
    <property type="term" value="F:hydrolase activity"/>
    <property type="evidence" value="ECO:0007669"/>
    <property type="project" value="UniProtKB-KW"/>
</dbReference>
<dbReference type="InterPro" id="IPR016130">
    <property type="entry name" value="Tyr_Pase_AS"/>
</dbReference>
<gene>
    <name evidence="3" type="ORF">MNBD_DELTA04-49</name>
</gene>
<dbReference type="EMBL" id="UOEY01000047">
    <property type="protein sequence ID" value="VAW37691.1"/>
    <property type="molecule type" value="Genomic_DNA"/>
</dbReference>
<dbReference type="SMART" id="SM00195">
    <property type="entry name" value="DSPc"/>
    <property type="match status" value="1"/>
</dbReference>
<dbReference type="InterPro" id="IPR003595">
    <property type="entry name" value="Tyr_Pase_cat"/>
</dbReference>
<dbReference type="PROSITE" id="PS50056">
    <property type="entry name" value="TYR_PHOSPHATASE_2"/>
    <property type="match status" value="1"/>
</dbReference>
<accession>A0A3B0V414</accession>
<evidence type="ECO:0000259" key="2">
    <source>
        <dbReference type="PROSITE" id="PS50056"/>
    </source>
</evidence>